<gene>
    <name evidence="1" type="ORF">DSQ81_16870</name>
    <name evidence="2" type="ORF">F4V61_20190</name>
    <name evidence="3" type="ORF">NCTC8297_00062</name>
</gene>
<evidence type="ECO:0000313" key="4">
    <source>
        <dbReference type="Proteomes" id="UP000254741"/>
    </source>
</evidence>
<reference evidence="2 5" key="3">
    <citation type="submission" date="2019-09" db="EMBL/GenBank/DDBJ databases">
        <title>Draft genome sequence of various Type strains from the CCUG.</title>
        <authorList>
            <person name="Pineiro-Iglesias B."/>
            <person name="Tunovic T."/>
            <person name="Unosson C."/>
            <person name="Inganas E."/>
            <person name="Ohlen M."/>
            <person name="Cardew S."/>
            <person name="Jensie-Markopoulos S."/>
            <person name="Salva-Serra F."/>
            <person name="Jaen-Luchoro D."/>
            <person name="Karlsson R."/>
            <person name="Svensson-Stadler L."/>
            <person name="Chun J."/>
            <person name="Moore E."/>
        </authorList>
    </citation>
    <scope>NUCLEOTIDE SEQUENCE [LARGE SCALE GENOMIC DNA]</scope>
    <source>
        <strain evidence="2 5">CCUG 6322T</strain>
    </source>
</reference>
<dbReference type="EMBL" id="AAIVIG010000026">
    <property type="protein sequence ID" value="ECI4937358.1"/>
    <property type="molecule type" value="Genomic_DNA"/>
</dbReference>
<dbReference type="RefSeq" id="WP_001245587.1">
    <property type="nucleotide sequence ID" value="NZ_DACWUK010000019.1"/>
</dbReference>
<evidence type="ECO:0000313" key="2">
    <source>
        <dbReference type="EMBL" id="KAA8661967.1"/>
    </source>
</evidence>
<proteinExistence type="predicted"/>
<reference evidence="1" key="2">
    <citation type="submission" date="2018-07" db="EMBL/GenBank/DDBJ databases">
        <authorList>
            <person name="Ashton P.M."/>
            <person name="Dallman T."/>
            <person name="Nair S."/>
            <person name="De Pinna E."/>
            <person name="Peters T."/>
            <person name="Grant K."/>
        </authorList>
    </citation>
    <scope>NUCLEOTIDE SEQUENCE [LARGE SCALE GENOMIC DNA]</scope>
    <source>
        <strain evidence="1">475813</strain>
    </source>
</reference>
<sequence length="77" mass="9036">MRNNPCKTELKVARSQRNRLRTIEKKLTEMSSEWDGLSGWLETESDRLAREVGQHLQALEEQLQEWADGSGYREDDE</sequence>
<organism evidence="3 4">
    <name type="scientific">Salmonella enterica subsp. arizonae</name>
    <dbReference type="NCBI Taxonomy" id="59203"/>
    <lineage>
        <taxon>Bacteria</taxon>
        <taxon>Pseudomonadati</taxon>
        <taxon>Pseudomonadota</taxon>
        <taxon>Gammaproteobacteria</taxon>
        <taxon>Enterobacterales</taxon>
        <taxon>Enterobacteriaceae</taxon>
        <taxon>Salmonella</taxon>
    </lineage>
</organism>
<dbReference type="Proteomes" id="UP000839688">
    <property type="component" value="Unassembled WGS sequence"/>
</dbReference>
<dbReference type="EMBL" id="UGXG01000001">
    <property type="protein sequence ID" value="SUG44906.1"/>
    <property type="molecule type" value="Genomic_DNA"/>
</dbReference>
<evidence type="ECO:0000313" key="1">
    <source>
        <dbReference type="EMBL" id="ECI4937358.1"/>
    </source>
</evidence>
<protein>
    <submittedName>
        <fullName evidence="3">Uncharacterized protein</fullName>
    </submittedName>
</protein>
<name>A0A379T449_SALER</name>
<evidence type="ECO:0000313" key="3">
    <source>
        <dbReference type="EMBL" id="SUG44906.1"/>
    </source>
</evidence>
<dbReference type="AlphaFoldDB" id="A0A379T449"/>
<dbReference type="Proteomes" id="UP000322837">
    <property type="component" value="Unassembled WGS sequence"/>
</dbReference>
<evidence type="ECO:0000313" key="5">
    <source>
        <dbReference type="Proteomes" id="UP000322837"/>
    </source>
</evidence>
<dbReference type="EMBL" id="VXJW01000016">
    <property type="protein sequence ID" value="KAA8661967.1"/>
    <property type="molecule type" value="Genomic_DNA"/>
</dbReference>
<dbReference type="Proteomes" id="UP000254741">
    <property type="component" value="Unassembled WGS sequence"/>
</dbReference>
<reference evidence="3 4" key="1">
    <citation type="submission" date="2018-06" db="EMBL/GenBank/DDBJ databases">
        <authorList>
            <consortium name="Pathogen Informatics"/>
            <person name="Doyle S."/>
        </authorList>
    </citation>
    <scope>NUCLEOTIDE SEQUENCE [LARGE SCALE GENOMIC DNA]</scope>
    <source>
        <strain evidence="3 4">NCTC8297</strain>
    </source>
</reference>
<accession>A0A379T449</accession>